<gene>
    <name evidence="8" type="ordered locus">Mnod_6101</name>
</gene>
<keyword evidence="2" id="KW-0328">Glycosyltransferase</keyword>
<dbReference type="PANTHER" id="PTHR43867">
    <property type="entry name" value="CELLULOSE SYNTHASE CATALYTIC SUBUNIT A [UDP-FORMING]"/>
    <property type="match status" value="1"/>
</dbReference>
<proteinExistence type="predicted"/>
<dbReference type="PANTHER" id="PTHR43867:SF2">
    <property type="entry name" value="CELLULOSE SYNTHASE CATALYTIC SUBUNIT A [UDP-FORMING]"/>
    <property type="match status" value="1"/>
</dbReference>
<evidence type="ECO:0000256" key="5">
    <source>
        <dbReference type="ARBA" id="ARBA00022989"/>
    </source>
</evidence>
<feature type="transmembrane region" description="Helical" evidence="7">
    <location>
        <begin position="45"/>
        <end position="67"/>
    </location>
</feature>
<dbReference type="GO" id="GO:0016758">
    <property type="term" value="F:hexosyltransferase activity"/>
    <property type="evidence" value="ECO:0007669"/>
    <property type="project" value="TreeGrafter"/>
</dbReference>
<evidence type="ECO:0000313" key="9">
    <source>
        <dbReference type="Proteomes" id="UP000008207"/>
    </source>
</evidence>
<dbReference type="HOGENOM" id="CLU_1446117_0_0_5"/>
<evidence type="ECO:0000256" key="2">
    <source>
        <dbReference type="ARBA" id="ARBA00022676"/>
    </source>
</evidence>
<evidence type="ECO:0000256" key="1">
    <source>
        <dbReference type="ARBA" id="ARBA00004141"/>
    </source>
</evidence>
<reference evidence="8 9" key="1">
    <citation type="submission" date="2009-01" db="EMBL/GenBank/DDBJ databases">
        <title>Complete sequence of chromosome of Methylobacterium nodulans ORS 2060.</title>
        <authorList>
            <consortium name="US DOE Joint Genome Institute"/>
            <person name="Lucas S."/>
            <person name="Copeland A."/>
            <person name="Lapidus A."/>
            <person name="Glavina del Rio T."/>
            <person name="Dalin E."/>
            <person name="Tice H."/>
            <person name="Bruce D."/>
            <person name="Goodwin L."/>
            <person name="Pitluck S."/>
            <person name="Sims D."/>
            <person name="Brettin T."/>
            <person name="Detter J.C."/>
            <person name="Han C."/>
            <person name="Larimer F."/>
            <person name="Land M."/>
            <person name="Hauser L."/>
            <person name="Kyrpides N."/>
            <person name="Ivanova N."/>
            <person name="Marx C.J."/>
            <person name="Richardson P."/>
        </authorList>
    </citation>
    <scope>NUCLEOTIDE SEQUENCE [LARGE SCALE GENOMIC DNA]</scope>
    <source>
        <strain evidence="9">LMG 21967 / CNCM I-2342 / ORS 2060</strain>
    </source>
</reference>
<keyword evidence="9" id="KW-1185">Reference proteome</keyword>
<name>B8IV75_METNO</name>
<dbReference type="InterPro" id="IPR029044">
    <property type="entry name" value="Nucleotide-diphossugar_trans"/>
</dbReference>
<comment type="subcellular location">
    <subcellularLocation>
        <location evidence="1">Membrane</location>
        <topology evidence="1">Multi-pass membrane protein</topology>
    </subcellularLocation>
</comment>
<evidence type="ECO:0000256" key="7">
    <source>
        <dbReference type="SAM" id="Phobius"/>
    </source>
</evidence>
<dbReference type="eggNOG" id="COG1215">
    <property type="taxonomic scope" value="Bacteria"/>
</dbReference>
<keyword evidence="5 7" id="KW-1133">Transmembrane helix</keyword>
<evidence type="ECO:0000313" key="8">
    <source>
        <dbReference type="EMBL" id="ACL60926.1"/>
    </source>
</evidence>
<dbReference type="STRING" id="460265.Mnod_6101"/>
<organism evidence="8 9">
    <name type="scientific">Methylobacterium nodulans (strain LMG 21967 / CNCM I-2342 / ORS 2060)</name>
    <dbReference type="NCBI Taxonomy" id="460265"/>
    <lineage>
        <taxon>Bacteria</taxon>
        <taxon>Pseudomonadati</taxon>
        <taxon>Pseudomonadota</taxon>
        <taxon>Alphaproteobacteria</taxon>
        <taxon>Hyphomicrobiales</taxon>
        <taxon>Methylobacteriaceae</taxon>
        <taxon>Methylobacterium</taxon>
    </lineage>
</organism>
<keyword evidence="4 7" id="KW-0812">Transmembrane</keyword>
<evidence type="ECO:0000256" key="4">
    <source>
        <dbReference type="ARBA" id="ARBA00022692"/>
    </source>
</evidence>
<dbReference type="SUPFAM" id="SSF53448">
    <property type="entry name" value="Nucleotide-diphospho-sugar transferases"/>
    <property type="match status" value="1"/>
</dbReference>
<dbReference type="GO" id="GO:0005886">
    <property type="term" value="C:plasma membrane"/>
    <property type="evidence" value="ECO:0007669"/>
    <property type="project" value="TreeGrafter"/>
</dbReference>
<dbReference type="InterPro" id="IPR050321">
    <property type="entry name" value="Glycosyltr_2/OpgH_subfam"/>
</dbReference>
<evidence type="ECO:0000256" key="3">
    <source>
        <dbReference type="ARBA" id="ARBA00022679"/>
    </source>
</evidence>
<dbReference type="EMBL" id="CP001349">
    <property type="protein sequence ID" value="ACL60926.1"/>
    <property type="molecule type" value="Genomic_DNA"/>
</dbReference>
<sequence length="187" mass="21449">MKTSATLSSVALATVGATVLAIALRYLVWRFFSTVVPYPADWSFGFFWAWFVFLVELGAFADILLFLTAMSRYVNRSAEADRLEREFFARDPKDLPAVDVFIPTYNEPLDVLERTIIGALALDYPKDKLKILPGHPQPRHMGDRWRPVVTHVRPHRARACLKYPFCSTEPTVISKARRYHSTFSRKP</sequence>
<dbReference type="AlphaFoldDB" id="B8IV75"/>
<keyword evidence="6 7" id="KW-0472">Membrane</keyword>
<protein>
    <submittedName>
        <fullName evidence="8">Uncharacterized protein</fullName>
    </submittedName>
</protein>
<dbReference type="Proteomes" id="UP000008207">
    <property type="component" value="Chromosome"/>
</dbReference>
<dbReference type="KEGG" id="mno:Mnod_6101"/>
<dbReference type="Gene3D" id="3.90.550.10">
    <property type="entry name" value="Spore Coat Polysaccharide Biosynthesis Protein SpsA, Chain A"/>
    <property type="match status" value="1"/>
</dbReference>
<evidence type="ECO:0000256" key="6">
    <source>
        <dbReference type="ARBA" id="ARBA00023136"/>
    </source>
</evidence>
<accession>B8IV75</accession>
<keyword evidence="3" id="KW-0808">Transferase</keyword>